<sequence length="189" mass="20613">MLPLLFPGRSASIFHASGSALAASHCRCNAPLVGAVDKELDFDFDVDDARHSWQSHPEAWPRVEPADAILKEVEGGRKGGETSTEEEERGGGGRYGKQRHKVYDIQLPVFLIHHSQQCPSLAVCVIAHHIYHYRFTSAITIVSHLPPPPSFRLINHIPPAGLSSSSSSLCPAARRPFSISPSLSTKAYV</sequence>
<gene>
    <name evidence="2" type="ORF">CBR_g3240</name>
</gene>
<dbReference type="Proteomes" id="UP000265515">
    <property type="component" value="Unassembled WGS sequence"/>
</dbReference>
<evidence type="ECO:0000313" key="3">
    <source>
        <dbReference type="Proteomes" id="UP000265515"/>
    </source>
</evidence>
<accession>A0A388KF68</accession>
<feature type="region of interest" description="Disordered" evidence="1">
    <location>
        <begin position="73"/>
        <end position="96"/>
    </location>
</feature>
<dbReference type="AlphaFoldDB" id="A0A388KF68"/>
<reference evidence="2 3" key="1">
    <citation type="journal article" date="2018" name="Cell">
        <title>The Chara Genome: Secondary Complexity and Implications for Plant Terrestrialization.</title>
        <authorList>
            <person name="Nishiyama T."/>
            <person name="Sakayama H."/>
            <person name="Vries J.D."/>
            <person name="Buschmann H."/>
            <person name="Saint-Marcoux D."/>
            <person name="Ullrich K.K."/>
            <person name="Haas F.B."/>
            <person name="Vanderstraeten L."/>
            <person name="Becker D."/>
            <person name="Lang D."/>
            <person name="Vosolsobe S."/>
            <person name="Rombauts S."/>
            <person name="Wilhelmsson P.K.I."/>
            <person name="Janitza P."/>
            <person name="Kern R."/>
            <person name="Heyl A."/>
            <person name="Rumpler F."/>
            <person name="Villalobos L.I.A.C."/>
            <person name="Clay J.M."/>
            <person name="Skokan R."/>
            <person name="Toyoda A."/>
            <person name="Suzuki Y."/>
            <person name="Kagoshima H."/>
            <person name="Schijlen E."/>
            <person name="Tajeshwar N."/>
            <person name="Catarino B."/>
            <person name="Hetherington A.J."/>
            <person name="Saltykova A."/>
            <person name="Bonnot C."/>
            <person name="Breuninger H."/>
            <person name="Symeonidi A."/>
            <person name="Radhakrishnan G.V."/>
            <person name="Van Nieuwerburgh F."/>
            <person name="Deforce D."/>
            <person name="Chang C."/>
            <person name="Karol K.G."/>
            <person name="Hedrich R."/>
            <person name="Ulvskov P."/>
            <person name="Glockner G."/>
            <person name="Delwiche C.F."/>
            <person name="Petrasek J."/>
            <person name="Van de Peer Y."/>
            <person name="Friml J."/>
            <person name="Beilby M."/>
            <person name="Dolan L."/>
            <person name="Kohara Y."/>
            <person name="Sugano S."/>
            <person name="Fujiyama A."/>
            <person name="Delaux P.-M."/>
            <person name="Quint M."/>
            <person name="TheiBen G."/>
            <person name="Hagemann M."/>
            <person name="Harholt J."/>
            <person name="Dunand C."/>
            <person name="Zachgo S."/>
            <person name="Langdale J."/>
            <person name="Maumus F."/>
            <person name="Straeten D.V.D."/>
            <person name="Gould S.B."/>
            <person name="Rensing S.A."/>
        </authorList>
    </citation>
    <scope>NUCLEOTIDE SEQUENCE [LARGE SCALE GENOMIC DNA]</scope>
    <source>
        <strain evidence="2 3">S276</strain>
    </source>
</reference>
<evidence type="ECO:0000313" key="2">
    <source>
        <dbReference type="EMBL" id="GBG68698.1"/>
    </source>
</evidence>
<name>A0A388KF68_CHABU</name>
<dbReference type="Gramene" id="GBG68698">
    <property type="protein sequence ID" value="GBG68698"/>
    <property type="gene ID" value="CBR_g3240"/>
</dbReference>
<dbReference type="EMBL" id="BFEA01000104">
    <property type="protein sequence ID" value="GBG68698.1"/>
    <property type="molecule type" value="Genomic_DNA"/>
</dbReference>
<evidence type="ECO:0000256" key="1">
    <source>
        <dbReference type="SAM" id="MobiDB-lite"/>
    </source>
</evidence>
<comment type="caution">
    <text evidence="2">The sequence shown here is derived from an EMBL/GenBank/DDBJ whole genome shotgun (WGS) entry which is preliminary data.</text>
</comment>
<organism evidence="2 3">
    <name type="scientific">Chara braunii</name>
    <name type="common">Braun's stonewort</name>
    <dbReference type="NCBI Taxonomy" id="69332"/>
    <lineage>
        <taxon>Eukaryota</taxon>
        <taxon>Viridiplantae</taxon>
        <taxon>Streptophyta</taxon>
        <taxon>Charophyceae</taxon>
        <taxon>Charales</taxon>
        <taxon>Characeae</taxon>
        <taxon>Chara</taxon>
    </lineage>
</organism>
<protein>
    <submittedName>
        <fullName evidence="2">Uncharacterized protein</fullName>
    </submittedName>
</protein>
<proteinExistence type="predicted"/>
<keyword evidence="3" id="KW-1185">Reference proteome</keyword>